<dbReference type="EMBL" id="OOIL02000273">
    <property type="protein sequence ID" value="VFQ63203.1"/>
    <property type="molecule type" value="Genomic_DNA"/>
</dbReference>
<dbReference type="OrthoDB" id="409136at2759"/>
<evidence type="ECO:0000313" key="5">
    <source>
        <dbReference type="Proteomes" id="UP000595140"/>
    </source>
</evidence>
<keyword evidence="5" id="KW-1185">Reference proteome</keyword>
<evidence type="ECO:0000256" key="3">
    <source>
        <dbReference type="SAM" id="MobiDB-lite"/>
    </source>
</evidence>
<dbReference type="PANTHER" id="PTHR13871">
    <property type="entry name" value="THIOREDOXIN"/>
    <property type="match status" value="1"/>
</dbReference>
<sequence length="630" mass="71483">MTLADEEAFPSPWHSFCLESTLKKAQEMEEERQLGVAGAATARLIDAINNDRKRALEKSLEPPNKKVKRSDDKGEEEDDDDDEEEEEKAPKYPPDMRRKPIVIEKNKCLPGGIESFLCSRKKQKRDYLVRFSGERVPVASLRGKHLVICAFLLPLPNYSGMNEAQVCRAMIDSYPKLCELHDFEMVMVARMKDQAEFSSRADEEAAFNRFFSAFPCLAVPFSDSSSRDFICSSLNLTHPLSYMGVLIVDDKQVVVRQSDIADSLFLWYGSRYFPFTQSRVEALSVELEEMKIRLDPIHIEFSTPDEEMDQVKASRTPLSLVELFGCHPTDMLWKCFADWEDKKMCFAGDGDGNCLFLKRCSASNKNVLQKCSSSNKQFLRPCSHTGGDGNDKVAVSVLELSCKKLVGVYLCIDGNFMAELFKVHQQCLAQGLELEVVLVFLPFFGDFTSFVNDAKHAIKALKISSWWVAPYNGKISRRLWGMCNHEWSDKLFVLDGATKAGELNGRGLMHNLGVKGYPFTRYSLVEKLLSRLRSTTIESLFDESTEGVHNIALRDQGPPFALHVSELKGKKVLLYFDYSSTMEGRYVFKKLKGCYDRMKQVYPNSEVLFVPLKEFAKRAPKSAPKMPFCS</sequence>
<protein>
    <recommendedName>
        <fullName evidence="6">Thioredoxin-like fold domain-containing protein</fullName>
    </recommendedName>
</protein>
<keyword evidence="1" id="KW-0560">Oxidoreductase</keyword>
<reference evidence="4 5" key="1">
    <citation type="submission" date="2018-04" db="EMBL/GenBank/DDBJ databases">
        <authorList>
            <person name="Vogel A."/>
        </authorList>
    </citation>
    <scope>NUCLEOTIDE SEQUENCE [LARGE SCALE GENOMIC DNA]</scope>
</reference>
<dbReference type="InterPro" id="IPR052259">
    <property type="entry name" value="Nucleoredoxin-like"/>
</dbReference>
<evidence type="ECO:0000313" key="4">
    <source>
        <dbReference type="EMBL" id="VFQ63203.1"/>
    </source>
</evidence>
<name>A0A484KBQ0_9ASTE</name>
<dbReference type="Proteomes" id="UP000595140">
    <property type="component" value="Unassembled WGS sequence"/>
</dbReference>
<evidence type="ECO:0000256" key="2">
    <source>
        <dbReference type="ARBA" id="ARBA00023027"/>
    </source>
</evidence>
<organism evidence="4 5">
    <name type="scientific">Cuscuta campestris</name>
    <dbReference type="NCBI Taxonomy" id="132261"/>
    <lineage>
        <taxon>Eukaryota</taxon>
        <taxon>Viridiplantae</taxon>
        <taxon>Streptophyta</taxon>
        <taxon>Embryophyta</taxon>
        <taxon>Tracheophyta</taxon>
        <taxon>Spermatophyta</taxon>
        <taxon>Magnoliopsida</taxon>
        <taxon>eudicotyledons</taxon>
        <taxon>Gunneridae</taxon>
        <taxon>Pentapetalae</taxon>
        <taxon>asterids</taxon>
        <taxon>lamiids</taxon>
        <taxon>Solanales</taxon>
        <taxon>Convolvulaceae</taxon>
        <taxon>Cuscuteae</taxon>
        <taxon>Cuscuta</taxon>
        <taxon>Cuscuta subgen. Grammica</taxon>
        <taxon>Cuscuta sect. Cleistogrammica</taxon>
    </lineage>
</organism>
<feature type="compositionally biased region" description="Basic and acidic residues" evidence="3">
    <location>
        <begin position="54"/>
        <end position="72"/>
    </location>
</feature>
<dbReference type="AlphaFoldDB" id="A0A484KBQ0"/>
<proteinExistence type="predicted"/>
<dbReference type="GO" id="GO:0016491">
    <property type="term" value="F:oxidoreductase activity"/>
    <property type="evidence" value="ECO:0007669"/>
    <property type="project" value="UniProtKB-KW"/>
</dbReference>
<evidence type="ECO:0008006" key="6">
    <source>
        <dbReference type="Google" id="ProtNLM"/>
    </source>
</evidence>
<keyword evidence="2" id="KW-0520">NAD</keyword>
<dbReference type="PANTHER" id="PTHR13871:SF96">
    <property type="entry name" value="THIOREDOXIN DOMAIN-CONTAINING PROTEIN"/>
    <property type="match status" value="1"/>
</dbReference>
<feature type="region of interest" description="Disordered" evidence="3">
    <location>
        <begin position="54"/>
        <end position="96"/>
    </location>
</feature>
<feature type="compositionally biased region" description="Acidic residues" evidence="3">
    <location>
        <begin position="73"/>
        <end position="87"/>
    </location>
</feature>
<evidence type="ECO:0000256" key="1">
    <source>
        <dbReference type="ARBA" id="ARBA00023002"/>
    </source>
</evidence>
<accession>A0A484KBQ0</accession>
<gene>
    <name evidence="4" type="ORF">CCAM_LOCUS4979</name>
</gene>